<organism evidence="7 8">
    <name type="scientific">Cytospora chrysosperma</name>
    <name type="common">Cytospora canker fungus</name>
    <name type="synonym">Sphaeria chrysosperma</name>
    <dbReference type="NCBI Taxonomy" id="252740"/>
    <lineage>
        <taxon>Eukaryota</taxon>
        <taxon>Fungi</taxon>
        <taxon>Dikarya</taxon>
        <taxon>Ascomycota</taxon>
        <taxon>Pezizomycotina</taxon>
        <taxon>Sordariomycetes</taxon>
        <taxon>Sordariomycetidae</taxon>
        <taxon>Diaporthales</taxon>
        <taxon>Cytosporaceae</taxon>
        <taxon>Cytospora</taxon>
    </lineage>
</organism>
<evidence type="ECO:0000256" key="2">
    <source>
        <dbReference type="ARBA" id="ARBA00022630"/>
    </source>
</evidence>
<dbReference type="OrthoDB" id="47494at2759"/>
<evidence type="ECO:0000256" key="5">
    <source>
        <dbReference type="ARBA" id="ARBA00023033"/>
    </source>
</evidence>
<reference evidence="7 8" key="1">
    <citation type="submission" date="2015-09" db="EMBL/GenBank/DDBJ databases">
        <title>Host preference determinants of Valsa canker pathogens revealed by comparative genomics.</title>
        <authorList>
            <person name="Yin Z."/>
            <person name="Huang L."/>
        </authorList>
    </citation>
    <scope>NUCLEOTIDE SEQUENCE [LARGE SCALE GENOMIC DNA]</scope>
    <source>
        <strain evidence="7 8">YSFL</strain>
    </source>
</reference>
<sequence>MSDTRRRISVMVIGAGSGGRIIAQGLRKAGIRCTVFEQDASLYERSRDWNFGIYWSQTPLSECLPEEVQSKVITAQVDNIVPKADAYLPAFNGETGDLIHKIPTPHYLRLRRKEFVRVLGEGIDIQYSKRLVSVDATSGPGVLATFADGTQHTASLLIGAEGAHSPVREYLLGPQKGNLLYSPFVLSVTISRLPLDKALELSKLHPRSSTIFHPNGTFQWIGVHDGYDKPNIADYAFIFMTGWRQTGPLKFPDSKAIIADMKRRAEASAEPIRSIFGAIDDEAKAWSDYLPYWPTQGWEGHPARSKVTLVGDAAHPMTPHRGQGLNNAVLDCYELLKQIEAMPHPTADALRDAVMRYEEGMWKRGNEAVMRSFENSVAVHDWEMLKESPLFQQGLIHRDE</sequence>
<dbReference type="InterPro" id="IPR036188">
    <property type="entry name" value="FAD/NAD-bd_sf"/>
</dbReference>
<protein>
    <recommendedName>
        <fullName evidence="6">FAD-binding domain-containing protein</fullName>
    </recommendedName>
</protein>
<evidence type="ECO:0000256" key="4">
    <source>
        <dbReference type="ARBA" id="ARBA00023002"/>
    </source>
</evidence>
<evidence type="ECO:0000256" key="1">
    <source>
        <dbReference type="ARBA" id="ARBA00001974"/>
    </source>
</evidence>
<keyword evidence="4" id="KW-0560">Oxidoreductase</keyword>
<dbReference type="Proteomes" id="UP000284375">
    <property type="component" value="Unassembled WGS sequence"/>
</dbReference>
<dbReference type="PANTHER" id="PTHR47178:SF3">
    <property type="entry name" value="FAD-BINDING DOMAIN-CONTAINING PROTEIN"/>
    <property type="match status" value="1"/>
</dbReference>
<dbReference type="STRING" id="252740.A0A423VMS4"/>
<dbReference type="InterPro" id="IPR002938">
    <property type="entry name" value="FAD-bd"/>
</dbReference>
<comment type="caution">
    <text evidence="7">The sequence shown here is derived from an EMBL/GenBank/DDBJ whole genome shotgun (WGS) entry which is preliminary data.</text>
</comment>
<keyword evidence="8" id="KW-1185">Reference proteome</keyword>
<keyword evidence="2" id="KW-0285">Flavoprotein</keyword>
<evidence type="ECO:0000259" key="6">
    <source>
        <dbReference type="Pfam" id="PF01494"/>
    </source>
</evidence>
<evidence type="ECO:0000313" key="7">
    <source>
        <dbReference type="EMBL" id="ROV92300.1"/>
    </source>
</evidence>
<dbReference type="Pfam" id="PF01494">
    <property type="entry name" value="FAD_binding_3"/>
    <property type="match status" value="1"/>
</dbReference>
<proteinExistence type="predicted"/>
<keyword evidence="5" id="KW-0503">Monooxygenase</keyword>
<dbReference type="GO" id="GO:0004497">
    <property type="term" value="F:monooxygenase activity"/>
    <property type="evidence" value="ECO:0007669"/>
    <property type="project" value="UniProtKB-KW"/>
</dbReference>
<gene>
    <name evidence="7" type="ORF">VSDG_07250</name>
</gene>
<keyword evidence="3" id="KW-0274">FAD</keyword>
<accession>A0A423VMS4</accession>
<dbReference type="Gene3D" id="3.50.50.60">
    <property type="entry name" value="FAD/NAD(P)-binding domain"/>
    <property type="match status" value="1"/>
</dbReference>
<dbReference type="GO" id="GO:0071949">
    <property type="term" value="F:FAD binding"/>
    <property type="evidence" value="ECO:0007669"/>
    <property type="project" value="InterPro"/>
</dbReference>
<dbReference type="SUPFAM" id="SSF51905">
    <property type="entry name" value="FAD/NAD(P)-binding domain"/>
    <property type="match status" value="1"/>
</dbReference>
<dbReference type="AlphaFoldDB" id="A0A423VMS4"/>
<comment type="cofactor">
    <cofactor evidence="1">
        <name>FAD</name>
        <dbReference type="ChEBI" id="CHEBI:57692"/>
    </cofactor>
</comment>
<dbReference type="PRINTS" id="PR00420">
    <property type="entry name" value="RNGMNOXGNASE"/>
</dbReference>
<dbReference type="EMBL" id="LJZO01000038">
    <property type="protein sequence ID" value="ROV92300.1"/>
    <property type="molecule type" value="Genomic_DNA"/>
</dbReference>
<evidence type="ECO:0000256" key="3">
    <source>
        <dbReference type="ARBA" id="ARBA00022827"/>
    </source>
</evidence>
<feature type="domain" description="FAD-binding" evidence="6">
    <location>
        <begin position="306"/>
        <end position="347"/>
    </location>
</feature>
<name>A0A423VMS4_CYTCH</name>
<evidence type="ECO:0000313" key="8">
    <source>
        <dbReference type="Proteomes" id="UP000284375"/>
    </source>
</evidence>
<dbReference type="PANTHER" id="PTHR47178">
    <property type="entry name" value="MONOOXYGENASE, FAD-BINDING"/>
    <property type="match status" value="1"/>
</dbReference>